<dbReference type="InterPro" id="IPR008979">
    <property type="entry name" value="Galactose-bd-like_sf"/>
</dbReference>
<dbReference type="PANTHER" id="PTHR43730:SF1">
    <property type="entry name" value="BETA-MANNOSIDASE"/>
    <property type="match status" value="1"/>
</dbReference>
<evidence type="ECO:0000256" key="7">
    <source>
        <dbReference type="ARBA" id="ARBA00022801"/>
    </source>
</evidence>
<dbReference type="InterPro" id="IPR013783">
    <property type="entry name" value="Ig-like_fold"/>
</dbReference>
<dbReference type="SUPFAM" id="SSF49785">
    <property type="entry name" value="Galactose-binding domain-like"/>
    <property type="match status" value="1"/>
</dbReference>
<dbReference type="InterPro" id="IPR041625">
    <property type="entry name" value="Beta-mannosidase_Ig"/>
</dbReference>
<dbReference type="InterPro" id="IPR041447">
    <property type="entry name" value="Mannosidase_ig"/>
</dbReference>
<dbReference type="Proteomes" id="UP000274920">
    <property type="component" value="Unassembled WGS sequence"/>
</dbReference>
<evidence type="ECO:0000256" key="12">
    <source>
        <dbReference type="ARBA" id="ARBA00041614"/>
    </source>
</evidence>
<keyword evidence="18" id="KW-1185">Reference proteome</keyword>
<dbReference type="InterPro" id="IPR017853">
    <property type="entry name" value="GH"/>
</dbReference>
<dbReference type="Pfam" id="PF22666">
    <property type="entry name" value="Glyco_hydro_2_N2"/>
    <property type="match status" value="1"/>
</dbReference>
<protein>
    <recommendedName>
        <fullName evidence="11">Beta-mannosidase B</fullName>
        <ecNumber evidence="5">3.2.1.25</ecNumber>
    </recommendedName>
    <alternativeName>
        <fullName evidence="12">Mannanase B</fullName>
    </alternativeName>
</protein>
<dbReference type="SUPFAM" id="SSF49303">
    <property type="entry name" value="beta-Galactosidase/glucuronidase domain"/>
    <property type="match status" value="3"/>
</dbReference>
<dbReference type="EMBL" id="RHJS01000002">
    <property type="protein sequence ID" value="RRK30849.1"/>
    <property type="molecule type" value="Genomic_DNA"/>
</dbReference>
<evidence type="ECO:0000313" key="18">
    <source>
        <dbReference type="Proteomes" id="UP000274920"/>
    </source>
</evidence>
<sequence>MIRCKLGGASWKFRACGDEKWYKACVPGTLFLDMMQNGIIENPYYRFNERQFAELAKRDYEYRSVFCVDEKIKKKENQVLVFEGLDTITSIFLNGEKIADTDNMHRTYRFEVGRLLKQGENEIHILFYSPVKYIEEQHKAHPLPEFNTASPHGFSQIRKIHSSFGWDAEPVVPDSGIWRDVYLEAYDQVKLDHIYVRQRHQDKKVWLDAEVYLDQYTQRPSLSICPSKTGALSGKSPSEEYRVHMRLEDPDGILKAEGNVSIADGRGIWNIAVDDPQLWWPNGYGEQTLYKLSAALVQELEEGEAEDRTEIQIGLRKAEVRKEPDRWGESFAFYINDVPVYAKGGCYTPPDKFLTLCRGKRHEDLIRYCAQANFNCIRVWGGAVFPDDEFYDLCDRYGILVWQDLMFACALYHVTDAFVDNISAETRDNVIRLRNHPSLMLWCGSNENEWFHDFEHELEGLTYELRMDNLRQYEVHLKEVVRKYDPDRLYWPSSPSSGGGYKDPNGYEKGDVHCWYVWYLPAKPYTFYRECKARFVSEFGLESFQSIKTLCHYMEPEDMSPNSEVMDFMQRCSDNHCNMGNGKIMSYIFQEVRPPENFREYVYASQYAQAEGIKYGACHFRRMKPRCMGSLYWQIVDCFPGTTWSGIDYEYRWKILHYYAKRFYQNTMISASEHEKMIDLYVVHDGQEGFDAKVQWALRKNDGICIKCDEKEVFVKGDSSELVRTLDFSDSINEESKTECYLEFQITDCKGMTISSDTHLFVKPKHFQFLAPQLSWHVKEEGEEFQIELQTDVYTKCIFLDLEKADAIFSDNCFDLSPGQKKTVCIRKGEMSSVISKEELERELCCQCLNTLGKG</sequence>
<dbReference type="EC" id="3.2.1.25" evidence="5"/>
<dbReference type="GO" id="GO:0004567">
    <property type="term" value="F:beta-mannosidase activity"/>
    <property type="evidence" value="ECO:0007669"/>
    <property type="project" value="UniProtKB-EC"/>
</dbReference>
<evidence type="ECO:0000256" key="2">
    <source>
        <dbReference type="ARBA" id="ARBA00004613"/>
    </source>
</evidence>
<comment type="similarity">
    <text evidence="10">Belongs to the glycosyl hydrolase 2 family. Beta-mannosidase B subfamily.</text>
</comment>
<comment type="catalytic activity">
    <reaction evidence="1">
        <text>Hydrolysis of terminal, non-reducing beta-D-mannose residues in beta-D-mannosides.</text>
        <dbReference type="EC" id="3.2.1.25"/>
    </reaction>
</comment>
<comment type="caution">
    <text evidence="17">The sequence shown here is derived from an EMBL/GenBank/DDBJ whole genome shotgun (WGS) entry which is preliminary data.</text>
</comment>
<keyword evidence="8" id="KW-0325">Glycoprotein</keyword>
<dbReference type="GO" id="GO:0005975">
    <property type="term" value="P:carbohydrate metabolic process"/>
    <property type="evidence" value="ECO:0007669"/>
    <property type="project" value="InterPro"/>
</dbReference>
<dbReference type="SUPFAM" id="SSF51445">
    <property type="entry name" value="(Trans)glycosidases"/>
    <property type="match status" value="1"/>
</dbReference>
<feature type="domain" description="Beta-mannosidase-like galactose-binding" evidence="16">
    <location>
        <begin position="11"/>
        <end position="179"/>
    </location>
</feature>
<dbReference type="Gene3D" id="2.60.120.260">
    <property type="entry name" value="Galactose-binding domain-like"/>
    <property type="match status" value="1"/>
</dbReference>
<evidence type="ECO:0000259" key="15">
    <source>
        <dbReference type="Pfam" id="PF17786"/>
    </source>
</evidence>
<dbReference type="PANTHER" id="PTHR43730">
    <property type="entry name" value="BETA-MANNOSIDASE"/>
    <property type="match status" value="1"/>
</dbReference>
<name>A0A3R8JK85_9FIRM</name>
<evidence type="ECO:0000256" key="1">
    <source>
        <dbReference type="ARBA" id="ARBA00000829"/>
    </source>
</evidence>
<gene>
    <name evidence="17" type="ORF">EBB54_05265</name>
</gene>
<evidence type="ECO:0000256" key="4">
    <source>
        <dbReference type="ARBA" id="ARBA00011738"/>
    </source>
</evidence>
<dbReference type="Pfam" id="PF17786">
    <property type="entry name" value="Mannosidase_ig"/>
    <property type="match status" value="1"/>
</dbReference>
<feature type="domain" description="Beta-mannosidase Ig-fold" evidence="14">
    <location>
        <begin position="771"/>
        <end position="844"/>
    </location>
</feature>
<keyword evidence="6" id="KW-0964">Secreted</keyword>
<evidence type="ECO:0000313" key="17">
    <source>
        <dbReference type="EMBL" id="RRK30849.1"/>
    </source>
</evidence>
<evidence type="ECO:0000256" key="11">
    <source>
        <dbReference type="ARBA" id="ARBA00041069"/>
    </source>
</evidence>
<comment type="subcellular location">
    <subcellularLocation>
        <location evidence="2">Secreted</location>
    </subcellularLocation>
</comment>
<dbReference type="GO" id="GO:0006516">
    <property type="term" value="P:glycoprotein catabolic process"/>
    <property type="evidence" value="ECO:0007669"/>
    <property type="project" value="TreeGrafter"/>
</dbReference>
<feature type="domain" description="Mannosidase Ig/CBM-like" evidence="15">
    <location>
        <begin position="678"/>
        <end position="766"/>
    </location>
</feature>
<evidence type="ECO:0000256" key="9">
    <source>
        <dbReference type="ARBA" id="ARBA00023295"/>
    </source>
</evidence>
<comment type="pathway">
    <text evidence="3">Glycan metabolism; N-glycan degradation.</text>
</comment>
<accession>A0A3R8JK85</accession>
<comment type="subunit">
    <text evidence="4">Homodimer.</text>
</comment>
<organism evidence="17 18">
    <name type="scientific">Schaedlerella arabinosiphila</name>
    <dbReference type="NCBI Taxonomy" id="2044587"/>
    <lineage>
        <taxon>Bacteria</taxon>
        <taxon>Bacillati</taxon>
        <taxon>Bacillota</taxon>
        <taxon>Clostridia</taxon>
        <taxon>Lachnospirales</taxon>
        <taxon>Lachnospiraceae</taxon>
        <taxon>Schaedlerella</taxon>
    </lineage>
</organism>
<dbReference type="FunFam" id="3.20.20.80:FF:000050">
    <property type="entry name" value="Beta-mannosidase B"/>
    <property type="match status" value="1"/>
</dbReference>
<dbReference type="Pfam" id="PF00703">
    <property type="entry name" value="Glyco_hydro_2"/>
    <property type="match status" value="1"/>
</dbReference>
<dbReference type="AlphaFoldDB" id="A0A3R8JK85"/>
<dbReference type="InterPro" id="IPR006102">
    <property type="entry name" value="Ig-like_GH2"/>
</dbReference>
<dbReference type="InterPro" id="IPR036156">
    <property type="entry name" value="Beta-gal/glucu_dom_sf"/>
</dbReference>
<dbReference type="GO" id="GO:0005576">
    <property type="term" value="C:extracellular region"/>
    <property type="evidence" value="ECO:0007669"/>
    <property type="project" value="UniProtKB-SubCell"/>
</dbReference>
<evidence type="ECO:0000259" key="13">
    <source>
        <dbReference type="Pfam" id="PF00703"/>
    </source>
</evidence>
<evidence type="ECO:0000259" key="14">
    <source>
        <dbReference type="Pfam" id="PF17753"/>
    </source>
</evidence>
<evidence type="ECO:0000259" key="16">
    <source>
        <dbReference type="Pfam" id="PF22666"/>
    </source>
</evidence>
<keyword evidence="7 17" id="KW-0378">Hydrolase</keyword>
<evidence type="ECO:0000256" key="10">
    <source>
        <dbReference type="ARBA" id="ARBA00038429"/>
    </source>
</evidence>
<keyword evidence="9" id="KW-0326">Glycosidase</keyword>
<dbReference type="RefSeq" id="WP_125126627.1">
    <property type="nucleotide sequence ID" value="NZ_RHJS01000002.1"/>
</dbReference>
<proteinExistence type="inferred from homology"/>
<evidence type="ECO:0000256" key="6">
    <source>
        <dbReference type="ARBA" id="ARBA00022525"/>
    </source>
</evidence>
<evidence type="ECO:0000256" key="8">
    <source>
        <dbReference type="ARBA" id="ARBA00023180"/>
    </source>
</evidence>
<dbReference type="Gene3D" id="3.20.20.80">
    <property type="entry name" value="Glycosidases"/>
    <property type="match status" value="1"/>
</dbReference>
<reference evidence="17" key="1">
    <citation type="submission" date="2018-10" db="EMBL/GenBank/DDBJ databases">
        <title>Schaedlerella arabinophila gen. nov. sp. nov., isolated from the mouse intestinal tract and comparative analysis with the genome of the closely related altered Schaedler flora strain ASF502.</title>
        <authorList>
            <person name="Miyake S."/>
            <person name="Soh M."/>
            <person name="Seedorf H."/>
        </authorList>
    </citation>
    <scope>NUCLEOTIDE SEQUENCE [LARGE SCALE GENOMIC DNA]</scope>
    <source>
        <strain evidence="17">DSM 106076</strain>
    </source>
</reference>
<dbReference type="InterPro" id="IPR054593">
    <property type="entry name" value="Beta-mannosidase-like_N2"/>
</dbReference>
<evidence type="ECO:0000256" key="3">
    <source>
        <dbReference type="ARBA" id="ARBA00004740"/>
    </source>
</evidence>
<dbReference type="InterPro" id="IPR050887">
    <property type="entry name" value="Beta-mannosidase_GH2"/>
</dbReference>
<dbReference type="Pfam" id="PF17753">
    <property type="entry name" value="Ig_mannosidase"/>
    <property type="match status" value="1"/>
</dbReference>
<dbReference type="Gene3D" id="2.60.40.10">
    <property type="entry name" value="Immunoglobulins"/>
    <property type="match status" value="3"/>
</dbReference>
<evidence type="ECO:0000256" key="5">
    <source>
        <dbReference type="ARBA" id="ARBA00012754"/>
    </source>
</evidence>
<feature type="domain" description="Glycoside hydrolase family 2 immunoglobulin-like beta-sandwich" evidence="13">
    <location>
        <begin position="234"/>
        <end position="316"/>
    </location>
</feature>